<evidence type="ECO:0000313" key="4">
    <source>
        <dbReference type="Proteomes" id="UP000533641"/>
    </source>
</evidence>
<feature type="region of interest" description="Disordered" evidence="1">
    <location>
        <begin position="724"/>
        <end position="749"/>
    </location>
</feature>
<dbReference type="AlphaFoldDB" id="A0A7W6WH37"/>
<evidence type="ECO:0000259" key="2">
    <source>
        <dbReference type="Pfam" id="PF20254"/>
    </source>
</evidence>
<organism evidence="3 4">
    <name type="scientific">Rhizobium mongolense</name>
    <dbReference type="NCBI Taxonomy" id="57676"/>
    <lineage>
        <taxon>Bacteria</taxon>
        <taxon>Pseudomonadati</taxon>
        <taxon>Pseudomonadota</taxon>
        <taxon>Alphaproteobacteria</taxon>
        <taxon>Hyphomicrobiales</taxon>
        <taxon>Rhizobiaceae</taxon>
        <taxon>Rhizobium/Agrobacterium group</taxon>
        <taxon>Rhizobium</taxon>
    </lineage>
</organism>
<dbReference type="Proteomes" id="UP000533641">
    <property type="component" value="Unassembled WGS sequence"/>
</dbReference>
<comment type="caution">
    <text evidence="3">The sequence shown here is derived from an EMBL/GenBank/DDBJ whole genome shotgun (WGS) entry which is preliminary data.</text>
</comment>
<gene>
    <name evidence="3" type="ORF">GGE12_005402</name>
</gene>
<dbReference type="EMBL" id="JACIGM010000013">
    <property type="protein sequence ID" value="MBB4277595.1"/>
    <property type="molecule type" value="Genomic_DNA"/>
</dbReference>
<name>A0A7W6WH37_9HYPH</name>
<evidence type="ECO:0000313" key="3">
    <source>
        <dbReference type="EMBL" id="MBB4277595.1"/>
    </source>
</evidence>
<evidence type="ECO:0000256" key="1">
    <source>
        <dbReference type="SAM" id="MobiDB-lite"/>
    </source>
</evidence>
<dbReference type="GO" id="GO:0050116">
    <property type="term" value="F:N,N-dimethylformamidase activity"/>
    <property type="evidence" value="ECO:0007669"/>
    <property type="project" value="UniProtKB-EC"/>
</dbReference>
<keyword evidence="3" id="KW-0378">Hydrolase</keyword>
<dbReference type="Pfam" id="PF20254">
    <property type="entry name" value="DMFA2_C"/>
    <property type="match status" value="1"/>
</dbReference>
<sequence>MSIQEYRPPGVIGYVTPLSARPGERLDFKISSLGDRAITAKVVRLDCCDPNPLGPGLKSEQVKFGLSAVYPAREQKTHLGSCAFGALPTIPVTQDLTVELTVRPGFVSATDQTIFSLQDIAGTTGVALIINDGGLFLKNLQSPTQPQSLDLSLKLNVWRNLEVCFSDNGVIVRTSTVETSKVAESRLIAGLGEALRDVDHICLAALWNGHPKDCFNGTIEAPGLSVASPEALETGRTIIAQWTFTDSGNSEWVSDDIDPSRGLQLINLPMRAVRSSSWTGRHMDWKVAPEEYAAITFHSDDLSDCAWETTIAVTVPDEVPSGVYGLAVENDIATDTIPFYVLPGASAQRQKIVFLAPTFTYIAYANHARGNFAGPLEERVKDWGAYPHNPDVVGTFGYSTYNRHPDGTGVTISSRLRPIMTMRPGYLVYHDLHGSGMRGFPADSHLTDWLTTKGFTFDVLTDEDLDREGVDALSPYDVVLTGTHPEYHTRRTIQAILAYRQTGGRLMYLGGNGFYWKIGRDQDFPHILELRRAEGGMRVWASKPGEYHNQLDGEYGGLWRRNGIPPQKVAGVGFTAEGNFEGTYYVRTEESFAGELAFLFEGISADERLGDFGLSGGGAAGFEIDQACAELGTPEFVTVIAASEGHGPSFETTYEELLTPGVIDGGPRPYGGMRSNIVYGLDENGGGLFSVGSITFCGSLSHNGYDNNISRLLENCLRKFLSTPRGGGDAHAPSSTDTNPPIGSHSYDS</sequence>
<protein>
    <submittedName>
        <fullName evidence="3">N,N-dimethylformamidase</fullName>
        <ecNumber evidence="3">3.5.1.56</ecNumber>
    </submittedName>
</protein>
<accession>A0A7W6WH37</accession>
<reference evidence="3 4" key="1">
    <citation type="submission" date="2020-08" db="EMBL/GenBank/DDBJ databases">
        <title>Genomic Encyclopedia of Type Strains, Phase IV (KMG-V): Genome sequencing to study the core and pangenomes of soil and plant-associated prokaryotes.</title>
        <authorList>
            <person name="Whitman W."/>
        </authorList>
    </citation>
    <scope>NUCLEOTIDE SEQUENCE [LARGE SCALE GENOMIC DNA]</scope>
    <source>
        <strain evidence="3 4">SEMIA 402</strain>
    </source>
</reference>
<dbReference type="InterPro" id="IPR046540">
    <property type="entry name" value="DMFA2_C"/>
</dbReference>
<proteinExistence type="predicted"/>
<dbReference type="EC" id="3.5.1.56" evidence="3"/>
<feature type="domain" description="N,N-dimethylformamidase beta subunit-like C-terminal" evidence="2">
    <location>
        <begin position="272"/>
        <end position="707"/>
    </location>
</feature>
<dbReference type="RefSeq" id="WP_183928193.1">
    <property type="nucleotide sequence ID" value="NZ_JACIGM010000013.1"/>
</dbReference>